<proteinExistence type="predicted"/>
<reference evidence="1 2" key="1">
    <citation type="submission" date="2014-06" db="EMBL/GenBank/DDBJ databases">
        <authorList>
            <consortium name="DOE Joint Genome Institute"/>
            <person name="Kuo A."/>
            <person name="Kohler A."/>
            <person name="Nagy L.G."/>
            <person name="Floudas D."/>
            <person name="Copeland A."/>
            <person name="Barry K.W."/>
            <person name="Cichocki N."/>
            <person name="Veneault-Fourrey C."/>
            <person name="LaButti K."/>
            <person name="Lindquist E.A."/>
            <person name="Lipzen A."/>
            <person name="Lundell T."/>
            <person name="Morin E."/>
            <person name="Murat C."/>
            <person name="Sun H."/>
            <person name="Tunlid A."/>
            <person name="Henrissat B."/>
            <person name="Grigoriev I.V."/>
            <person name="Hibbett D.S."/>
            <person name="Martin F."/>
            <person name="Nordberg H.P."/>
            <person name="Cantor M.N."/>
            <person name="Hua S.X."/>
        </authorList>
    </citation>
    <scope>NUCLEOTIDE SEQUENCE [LARGE SCALE GENOMIC DNA]</scope>
    <source>
        <strain evidence="1 2">ATCC 200175</strain>
    </source>
</reference>
<organism evidence="1 2">
    <name type="scientific">Paxillus involutus ATCC 200175</name>
    <dbReference type="NCBI Taxonomy" id="664439"/>
    <lineage>
        <taxon>Eukaryota</taxon>
        <taxon>Fungi</taxon>
        <taxon>Dikarya</taxon>
        <taxon>Basidiomycota</taxon>
        <taxon>Agaricomycotina</taxon>
        <taxon>Agaricomycetes</taxon>
        <taxon>Agaricomycetidae</taxon>
        <taxon>Boletales</taxon>
        <taxon>Paxilineae</taxon>
        <taxon>Paxillaceae</taxon>
        <taxon>Paxillus</taxon>
    </lineage>
</organism>
<keyword evidence="2" id="KW-1185">Reference proteome</keyword>
<accession>A0A0C9SZ01</accession>
<sequence>MSSWTRDLTFKSDDLGHDATLMLTFDQNIEGIYRDSFPACWKAIKFGAEGVHPAFLATYFMLTRYLHRV</sequence>
<dbReference type="EMBL" id="KN821963">
    <property type="protein sequence ID" value="KIJ04298.1"/>
    <property type="molecule type" value="Genomic_DNA"/>
</dbReference>
<dbReference type="OrthoDB" id="3165318at2759"/>
<gene>
    <name evidence="1" type="ORF">PAXINDRAFT_22419</name>
</gene>
<dbReference type="HOGENOM" id="CLU_2776654_0_0_1"/>
<name>A0A0C9SZ01_PAXIN</name>
<dbReference type="Proteomes" id="UP000053647">
    <property type="component" value="Unassembled WGS sequence"/>
</dbReference>
<reference evidence="2" key="2">
    <citation type="submission" date="2015-01" db="EMBL/GenBank/DDBJ databases">
        <title>Evolutionary Origins and Diversification of the Mycorrhizal Mutualists.</title>
        <authorList>
            <consortium name="DOE Joint Genome Institute"/>
            <consortium name="Mycorrhizal Genomics Consortium"/>
            <person name="Kohler A."/>
            <person name="Kuo A."/>
            <person name="Nagy L.G."/>
            <person name="Floudas D."/>
            <person name="Copeland A."/>
            <person name="Barry K.W."/>
            <person name="Cichocki N."/>
            <person name="Veneault-Fourrey C."/>
            <person name="LaButti K."/>
            <person name="Lindquist E.A."/>
            <person name="Lipzen A."/>
            <person name="Lundell T."/>
            <person name="Morin E."/>
            <person name="Murat C."/>
            <person name="Riley R."/>
            <person name="Ohm R."/>
            <person name="Sun H."/>
            <person name="Tunlid A."/>
            <person name="Henrissat B."/>
            <person name="Grigoriev I.V."/>
            <person name="Hibbett D.S."/>
            <person name="Martin F."/>
        </authorList>
    </citation>
    <scope>NUCLEOTIDE SEQUENCE [LARGE SCALE GENOMIC DNA]</scope>
    <source>
        <strain evidence="2">ATCC 200175</strain>
    </source>
</reference>
<evidence type="ECO:0000313" key="1">
    <source>
        <dbReference type="EMBL" id="KIJ04298.1"/>
    </source>
</evidence>
<dbReference type="AlphaFoldDB" id="A0A0C9SZ01"/>
<protein>
    <submittedName>
        <fullName evidence="1">Uncharacterized protein</fullName>
    </submittedName>
</protein>
<evidence type="ECO:0000313" key="2">
    <source>
        <dbReference type="Proteomes" id="UP000053647"/>
    </source>
</evidence>